<reference evidence="6 7" key="1">
    <citation type="journal article" date="2014" name="Nature">
        <title>An environmental bacterial taxon with a large and distinct metabolic repertoire.</title>
        <authorList>
            <person name="Wilson M.C."/>
            <person name="Mori T."/>
            <person name="Ruckert C."/>
            <person name="Uria A.R."/>
            <person name="Helf M.J."/>
            <person name="Takada K."/>
            <person name="Gernert C."/>
            <person name="Steffens U.A."/>
            <person name="Heycke N."/>
            <person name="Schmitt S."/>
            <person name="Rinke C."/>
            <person name="Helfrich E.J."/>
            <person name="Brachmann A.O."/>
            <person name="Gurgui C."/>
            <person name="Wakimoto T."/>
            <person name="Kracht M."/>
            <person name="Crusemann M."/>
            <person name="Hentschel U."/>
            <person name="Abe I."/>
            <person name="Matsunaga S."/>
            <person name="Kalinowski J."/>
            <person name="Takeyama H."/>
            <person name="Piel J."/>
        </authorList>
    </citation>
    <scope>NUCLEOTIDE SEQUENCE [LARGE SCALE GENOMIC DNA]</scope>
    <source>
        <strain evidence="7">TSY2</strain>
    </source>
</reference>
<dbReference type="PATRIC" id="fig|1429439.4.peg.2076"/>
<dbReference type="Gene3D" id="3.20.20.30">
    <property type="entry name" value="Luciferase-like domain"/>
    <property type="match status" value="1"/>
</dbReference>
<dbReference type="InterPro" id="IPR050172">
    <property type="entry name" value="SsuD_RutA_monooxygenase"/>
</dbReference>
<keyword evidence="1" id="KW-0285">Flavoprotein</keyword>
<dbReference type="GO" id="GO:0008726">
    <property type="term" value="F:alkanesulfonate monooxygenase activity"/>
    <property type="evidence" value="ECO:0007669"/>
    <property type="project" value="TreeGrafter"/>
</dbReference>
<dbReference type="InterPro" id="IPR036661">
    <property type="entry name" value="Luciferase-like_sf"/>
</dbReference>
<protein>
    <submittedName>
        <fullName evidence="6">Luciferase</fullName>
    </submittedName>
</protein>
<evidence type="ECO:0000313" key="6">
    <source>
        <dbReference type="EMBL" id="ETX07287.1"/>
    </source>
</evidence>
<name>W4MCF3_9BACT</name>
<dbReference type="Pfam" id="PF00296">
    <property type="entry name" value="Bac_luciferase"/>
    <property type="match status" value="1"/>
</dbReference>
<evidence type="ECO:0000313" key="7">
    <source>
        <dbReference type="Proteomes" id="UP000019140"/>
    </source>
</evidence>
<feature type="domain" description="Luciferase-like" evidence="5">
    <location>
        <begin position="14"/>
        <end position="250"/>
    </location>
</feature>
<dbReference type="InterPro" id="IPR019921">
    <property type="entry name" value="Lucif-like_OxRdtase_Rv2161c"/>
</dbReference>
<dbReference type="InterPro" id="IPR011251">
    <property type="entry name" value="Luciferase-like_dom"/>
</dbReference>
<dbReference type="Proteomes" id="UP000019140">
    <property type="component" value="Unassembled WGS sequence"/>
</dbReference>
<dbReference type="NCBIfam" id="TIGR03619">
    <property type="entry name" value="F420_Rv2161c"/>
    <property type="match status" value="1"/>
</dbReference>
<dbReference type="HOGENOM" id="CLU_027853_7_1_7"/>
<accession>W4MCF3</accession>
<dbReference type="GO" id="GO:0046306">
    <property type="term" value="P:alkanesulfonate catabolic process"/>
    <property type="evidence" value="ECO:0007669"/>
    <property type="project" value="TreeGrafter"/>
</dbReference>
<proteinExistence type="predicted"/>
<evidence type="ECO:0000256" key="2">
    <source>
        <dbReference type="ARBA" id="ARBA00022643"/>
    </source>
</evidence>
<keyword evidence="3" id="KW-0560">Oxidoreductase</keyword>
<dbReference type="AlphaFoldDB" id="W4MCF3"/>
<dbReference type="SUPFAM" id="SSF51679">
    <property type="entry name" value="Bacterial luciferase-like"/>
    <property type="match status" value="1"/>
</dbReference>
<gene>
    <name evidence="6" type="ORF">ETSY2_12085</name>
</gene>
<dbReference type="PANTHER" id="PTHR42847:SF4">
    <property type="entry name" value="ALKANESULFONATE MONOOXYGENASE-RELATED"/>
    <property type="match status" value="1"/>
</dbReference>
<evidence type="ECO:0000256" key="4">
    <source>
        <dbReference type="ARBA" id="ARBA00023033"/>
    </source>
</evidence>
<sequence>MRIGVAFPTVEIGHDLGAVRSFVQAAEDLGYDHIRILDHVLGADPQHHPEVDYFAYTHESVTHEPFTLMAYLAAFTQRVDLMTGIIILPQRQTALVAQQAAEVDVLSGGRLKLGIGIGWNPVEYEALGEDFHVRGRKSEEQIEVLRALWTQEVVSYKGQWNTITHAGINPLPVQRPIPIWIGTGRSIQPVAPDHALRRIGRLADGWFNRLSPSTGAAQLAARINTYTQEAGREPARLEMGGSLTLQATDPEPWIMEAKAWKEIGASHLTLGFRDGPASVDYYIDSLKQFKDLYQKEA</sequence>
<keyword evidence="7" id="KW-1185">Reference proteome</keyword>
<comment type="caution">
    <text evidence="6">The sequence shown here is derived from an EMBL/GenBank/DDBJ whole genome shotgun (WGS) entry which is preliminary data.</text>
</comment>
<evidence type="ECO:0000256" key="3">
    <source>
        <dbReference type="ARBA" id="ARBA00023002"/>
    </source>
</evidence>
<evidence type="ECO:0000259" key="5">
    <source>
        <dbReference type="Pfam" id="PF00296"/>
    </source>
</evidence>
<evidence type="ECO:0000256" key="1">
    <source>
        <dbReference type="ARBA" id="ARBA00022630"/>
    </source>
</evidence>
<keyword evidence="2" id="KW-0288">FMN</keyword>
<dbReference type="PANTHER" id="PTHR42847">
    <property type="entry name" value="ALKANESULFONATE MONOOXYGENASE"/>
    <property type="match status" value="1"/>
</dbReference>
<dbReference type="EMBL" id="AZHX01000485">
    <property type="protein sequence ID" value="ETX07287.1"/>
    <property type="molecule type" value="Genomic_DNA"/>
</dbReference>
<organism evidence="6 7">
    <name type="scientific">Candidatus Entotheonella gemina</name>
    <dbReference type="NCBI Taxonomy" id="1429439"/>
    <lineage>
        <taxon>Bacteria</taxon>
        <taxon>Pseudomonadati</taxon>
        <taxon>Nitrospinota/Tectimicrobiota group</taxon>
        <taxon>Candidatus Tectimicrobiota</taxon>
        <taxon>Candidatus Entotheonellia</taxon>
        <taxon>Candidatus Entotheonellales</taxon>
        <taxon>Candidatus Entotheonellaceae</taxon>
        <taxon>Candidatus Entotheonella</taxon>
    </lineage>
</organism>
<keyword evidence="4" id="KW-0503">Monooxygenase</keyword>